<comment type="caution">
    <text evidence="3">The sequence shown here is derived from an EMBL/GenBank/DDBJ whole genome shotgun (WGS) entry which is preliminary data.</text>
</comment>
<evidence type="ECO:0000313" key="3">
    <source>
        <dbReference type="EMBL" id="KAF0039579.1"/>
    </source>
</evidence>
<feature type="compositionally biased region" description="Basic and acidic residues" evidence="1">
    <location>
        <begin position="177"/>
        <end position="191"/>
    </location>
</feature>
<keyword evidence="2" id="KW-1133">Transmembrane helix</keyword>
<name>A0A6A4T3W6_SCOMX</name>
<evidence type="ECO:0000256" key="1">
    <source>
        <dbReference type="SAM" id="MobiDB-lite"/>
    </source>
</evidence>
<feature type="transmembrane region" description="Helical" evidence="2">
    <location>
        <begin position="58"/>
        <end position="76"/>
    </location>
</feature>
<dbReference type="EMBL" id="VEVO01000007">
    <property type="protein sequence ID" value="KAF0039579.1"/>
    <property type="molecule type" value="Genomic_DNA"/>
</dbReference>
<keyword evidence="2" id="KW-0472">Membrane</keyword>
<evidence type="ECO:0000313" key="4">
    <source>
        <dbReference type="Proteomes" id="UP000438429"/>
    </source>
</evidence>
<feature type="region of interest" description="Disordered" evidence="1">
    <location>
        <begin position="160"/>
        <end position="223"/>
    </location>
</feature>
<gene>
    <name evidence="3" type="ORF">F2P81_007814</name>
</gene>
<evidence type="ECO:0000256" key="2">
    <source>
        <dbReference type="SAM" id="Phobius"/>
    </source>
</evidence>
<dbReference type="AlphaFoldDB" id="A0A6A4T3W6"/>
<reference evidence="3 4" key="1">
    <citation type="submission" date="2019-06" db="EMBL/GenBank/DDBJ databases">
        <title>Draft genomes of female and male turbot (Scophthalmus maximus).</title>
        <authorList>
            <person name="Xu H."/>
            <person name="Xu X.-W."/>
            <person name="Shao C."/>
            <person name="Chen S."/>
        </authorList>
    </citation>
    <scope>NUCLEOTIDE SEQUENCE [LARGE SCALE GENOMIC DNA]</scope>
    <source>
        <strain evidence="3">Ysfricsl-2016a</strain>
        <tissue evidence="3">Blood</tissue>
    </source>
</reference>
<feature type="compositionally biased region" description="Low complexity" evidence="1">
    <location>
        <begin position="195"/>
        <end position="215"/>
    </location>
</feature>
<organism evidence="3 4">
    <name type="scientific">Scophthalmus maximus</name>
    <name type="common">Turbot</name>
    <name type="synonym">Psetta maxima</name>
    <dbReference type="NCBI Taxonomy" id="52904"/>
    <lineage>
        <taxon>Eukaryota</taxon>
        <taxon>Metazoa</taxon>
        <taxon>Chordata</taxon>
        <taxon>Craniata</taxon>
        <taxon>Vertebrata</taxon>
        <taxon>Euteleostomi</taxon>
        <taxon>Actinopterygii</taxon>
        <taxon>Neopterygii</taxon>
        <taxon>Teleostei</taxon>
        <taxon>Neoteleostei</taxon>
        <taxon>Acanthomorphata</taxon>
        <taxon>Carangaria</taxon>
        <taxon>Pleuronectiformes</taxon>
        <taxon>Pleuronectoidei</taxon>
        <taxon>Scophthalmidae</taxon>
        <taxon>Scophthalmus</taxon>
    </lineage>
</organism>
<sequence length="223" mass="24939">MLLLSDCEPTVVVKILKKLDCDAFHQRAHFHIGLKLHIHIEVSFYGDWNLLRCHTLELLHYGVIFISNIFVSIVFVKQTGEATSYRSGQREPSELPFNPTPAALMALIATFTMATCPDNQSHPIGSIFLYTKAPPPKASSSLEKKKKLHTAATLFLSNEKDPRKQNRIPAACLQSTVEEKDEKRMRPEPLRRLHLSSLSSAPSRSLSPLSEPLAATRKAETAI</sequence>
<keyword evidence="2" id="KW-0812">Transmembrane</keyword>
<proteinExistence type="predicted"/>
<protein>
    <submittedName>
        <fullName evidence="3">Uncharacterized protein</fullName>
    </submittedName>
</protein>
<accession>A0A6A4T3W6</accession>
<dbReference type="Proteomes" id="UP000438429">
    <property type="component" value="Unassembled WGS sequence"/>
</dbReference>